<gene>
    <name evidence="3" type="ORF">Uis4E_2069</name>
</gene>
<reference evidence="3 4" key="1">
    <citation type="submission" date="2017-07" db="EMBL/GenBank/DDBJ databases">
        <title>Bifidobacterium novel species.</title>
        <authorList>
            <person name="Lugli G.A."/>
            <person name="Milani C."/>
            <person name="Duranti S."/>
            <person name="Mangifesta M."/>
        </authorList>
    </citation>
    <scope>NUCLEOTIDE SEQUENCE [LARGE SCALE GENOMIC DNA]</scope>
    <source>
        <strain evidence="3 4">77</strain>
    </source>
</reference>
<feature type="transmembrane region" description="Helical" evidence="1">
    <location>
        <begin position="44"/>
        <end position="62"/>
    </location>
</feature>
<evidence type="ECO:0008006" key="5">
    <source>
        <dbReference type="Google" id="ProtNLM"/>
    </source>
</evidence>
<evidence type="ECO:0000256" key="2">
    <source>
        <dbReference type="SAM" id="SignalP"/>
    </source>
</evidence>
<accession>A0A2N5IX12</accession>
<protein>
    <recommendedName>
        <fullName evidence="5">DUF4418 domain-containing protein</fullName>
    </recommendedName>
</protein>
<dbReference type="Proteomes" id="UP000235034">
    <property type="component" value="Unassembled WGS sequence"/>
</dbReference>
<keyword evidence="1" id="KW-0812">Transmembrane</keyword>
<evidence type="ECO:0000313" key="4">
    <source>
        <dbReference type="Proteomes" id="UP000235034"/>
    </source>
</evidence>
<evidence type="ECO:0000256" key="1">
    <source>
        <dbReference type="SAM" id="Phobius"/>
    </source>
</evidence>
<feature type="transmembrane region" description="Helical" evidence="1">
    <location>
        <begin position="74"/>
        <end position="96"/>
    </location>
</feature>
<dbReference type="RefSeq" id="WP_101623106.1">
    <property type="nucleotide sequence ID" value="NZ_NMWT01000028.1"/>
</dbReference>
<evidence type="ECO:0000313" key="3">
    <source>
        <dbReference type="EMBL" id="PLS26494.1"/>
    </source>
</evidence>
<dbReference type="InterPro" id="IPR025531">
    <property type="entry name" value="DUF4418"/>
</dbReference>
<proteinExistence type="predicted"/>
<keyword evidence="1" id="KW-0472">Membrane</keyword>
<name>A0A2N5IX12_9BIFI</name>
<feature type="chain" id="PRO_5014840315" description="DUF4418 domain-containing protein" evidence="2">
    <location>
        <begin position="29"/>
        <end position="130"/>
    </location>
</feature>
<dbReference type="EMBL" id="NMWT01000028">
    <property type="protein sequence ID" value="PLS26494.1"/>
    <property type="molecule type" value="Genomic_DNA"/>
</dbReference>
<feature type="transmembrane region" description="Helical" evidence="1">
    <location>
        <begin position="102"/>
        <end position="124"/>
    </location>
</feature>
<comment type="caution">
    <text evidence="3">The sequence shown here is derived from an EMBL/GenBank/DDBJ whole genome shotgun (WGS) entry which is preliminary data.</text>
</comment>
<dbReference type="OrthoDB" id="3239888at2"/>
<sequence length="130" mass="13471">MKNKLIASVPSVIVGALTAIAPQTFAHACQGHDTFGACHWSQQAATGIGIVILALGVVALFVGPKTRMGLNIAVIADCLLLLAVPTILIGICPGAMMHCRMVMLPTLIVLAVLGIVFAAIGTWLDSRSRA</sequence>
<dbReference type="Pfam" id="PF14387">
    <property type="entry name" value="DUF4418"/>
    <property type="match status" value="1"/>
</dbReference>
<dbReference type="AlphaFoldDB" id="A0A2N5IX12"/>
<organism evidence="3 4">
    <name type="scientific">Bifidobacterium parmae</name>
    <dbReference type="NCBI Taxonomy" id="361854"/>
    <lineage>
        <taxon>Bacteria</taxon>
        <taxon>Bacillati</taxon>
        <taxon>Actinomycetota</taxon>
        <taxon>Actinomycetes</taxon>
        <taxon>Bifidobacteriales</taxon>
        <taxon>Bifidobacteriaceae</taxon>
        <taxon>Bifidobacterium</taxon>
    </lineage>
</organism>
<keyword evidence="4" id="KW-1185">Reference proteome</keyword>
<feature type="signal peptide" evidence="2">
    <location>
        <begin position="1"/>
        <end position="28"/>
    </location>
</feature>
<keyword evidence="1" id="KW-1133">Transmembrane helix</keyword>
<keyword evidence="2" id="KW-0732">Signal</keyword>